<evidence type="ECO:0000259" key="5">
    <source>
        <dbReference type="PROSITE" id="PS50240"/>
    </source>
</evidence>
<evidence type="ECO:0000313" key="7">
    <source>
        <dbReference type="Proteomes" id="UP000515292"/>
    </source>
</evidence>
<dbReference type="PANTHER" id="PTHR24276">
    <property type="entry name" value="POLYSERASE-RELATED"/>
    <property type="match status" value="1"/>
</dbReference>
<evidence type="ECO:0000256" key="2">
    <source>
        <dbReference type="ARBA" id="ARBA00023157"/>
    </source>
</evidence>
<dbReference type="Pfam" id="PF07589">
    <property type="entry name" value="PEP-CTERM"/>
    <property type="match status" value="1"/>
</dbReference>
<gene>
    <name evidence="6" type="ORF">H3309_07915</name>
</gene>
<dbReference type="RefSeq" id="WP_182298216.1">
    <property type="nucleotide sequence ID" value="NZ_CP059851.1"/>
</dbReference>
<dbReference type="InterPro" id="IPR050430">
    <property type="entry name" value="Peptidase_S1"/>
</dbReference>
<evidence type="ECO:0000313" key="6">
    <source>
        <dbReference type="EMBL" id="QMW24366.1"/>
    </source>
</evidence>
<dbReference type="NCBIfam" id="TIGR02595">
    <property type="entry name" value="PEP_CTERM"/>
    <property type="match status" value="1"/>
</dbReference>
<dbReference type="InterPro" id="IPR043504">
    <property type="entry name" value="Peptidase_S1_PA_chymotrypsin"/>
</dbReference>
<dbReference type="Pfam" id="PF00089">
    <property type="entry name" value="Trypsin"/>
    <property type="match status" value="1"/>
</dbReference>
<sequence length="366" mass="37772">MTYQISKGLVGAVLLAGASTASAGIASGGHWQAVNDIVGQTSTATVAGGGNPLYIPPKPQYSGSVGILMDYGADGAFVCSGSLVNNNAVVTAAHCVSDGTAARPLSTTVFFYGGQDDPALYANGSPATRIAVSSIRVNSAYTGEVIDENDIAILRLATDAPGFAPRIGLSSLTDLTGVEHIIAGYGVRSDTGGSIGSNLGTGRLRYAGNRWDFRFGDADFNGYWNGAFGSASVDNVWISDFDNGTAFRDGSCNVGIFEGFSDPVFSSAKYCNTGIGAFEGIGGGGDSGAGYFVDGKLAAVHSFALWYRSDESQNRFGQLKGAVSIYNHLDFITSNIPEPATWAMMIIGFGMVGGAARRSARMAKAA</sequence>
<keyword evidence="3" id="KW-1133">Transmembrane helix</keyword>
<feature type="transmembrane region" description="Helical" evidence="3">
    <location>
        <begin position="339"/>
        <end position="356"/>
    </location>
</feature>
<dbReference type="InterPro" id="IPR001254">
    <property type="entry name" value="Trypsin_dom"/>
</dbReference>
<feature type="domain" description="Peptidase S1" evidence="5">
    <location>
        <begin position="37"/>
        <end position="337"/>
    </location>
</feature>
<feature type="chain" id="PRO_5028849191" evidence="4">
    <location>
        <begin position="24"/>
        <end position="366"/>
    </location>
</feature>
<keyword evidence="4" id="KW-0732">Signal</keyword>
<proteinExistence type="inferred from homology"/>
<name>A0A7G5ILX4_9SPHN</name>
<dbReference type="PROSITE" id="PS00134">
    <property type="entry name" value="TRYPSIN_HIS"/>
    <property type="match status" value="1"/>
</dbReference>
<organism evidence="6 7">
    <name type="scientific">Sandaracinobacteroides saxicola</name>
    <dbReference type="NCBI Taxonomy" id="2759707"/>
    <lineage>
        <taxon>Bacteria</taxon>
        <taxon>Pseudomonadati</taxon>
        <taxon>Pseudomonadota</taxon>
        <taxon>Alphaproteobacteria</taxon>
        <taxon>Sphingomonadales</taxon>
        <taxon>Sphingosinicellaceae</taxon>
        <taxon>Sandaracinobacteroides</taxon>
    </lineage>
</organism>
<comment type="similarity">
    <text evidence="1">Belongs to the peptidase S1 family.</text>
</comment>
<protein>
    <submittedName>
        <fullName evidence="6">PEPxxWA-CTERM sorting domain-containing protein</fullName>
    </submittedName>
</protein>
<dbReference type="GO" id="GO:0006508">
    <property type="term" value="P:proteolysis"/>
    <property type="evidence" value="ECO:0007669"/>
    <property type="project" value="InterPro"/>
</dbReference>
<keyword evidence="7" id="KW-1185">Reference proteome</keyword>
<dbReference type="Gene3D" id="2.40.10.10">
    <property type="entry name" value="Trypsin-like serine proteases"/>
    <property type="match status" value="1"/>
</dbReference>
<dbReference type="InterPro" id="IPR001314">
    <property type="entry name" value="Peptidase_S1A"/>
</dbReference>
<dbReference type="InterPro" id="IPR009003">
    <property type="entry name" value="Peptidase_S1_PA"/>
</dbReference>
<keyword evidence="3" id="KW-0812">Transmembrane</keyword>
<dbReference type="KEGG" id="sand:H3309_07915"/>
<keyword evidence="2" id="KW-1015">Disulfide bond</keyword>
<evidence type="ECO:0000256" key="4">
    <source>
        <dbReference type="SAM" id="SignalP"/>
    </source>
</evidence>
<dbReference type="EMBL" id="CP059851">
    <property type="protein sequence ID" value="QMW24366.1"/>
    <property type="molecule type" value="Genomic_DNA"/>
</dbReference>
<accession>A0A7G5ILX4</accession>
<dbReference type="InterPro" id="IPR013424">
    <property type="entry name" value="Ice-binding_C"/>
</dbReference>
<dbReference type="PRINTS" id="PR00722">
    <property type="entry name" value="CHYMOTRYPSIN"/>
</dbReference>
<reference evidence="6 7" key="1">
    <citation type="submission" date="2020-07" db="EMBL/GenBank/DDBJ databases">
        <title>Complete genome sequence for Sandaracinobacter sp. M6.</title>
        <authorList>
            <person name="Tang Y."/>
            <person name="Liu Q."/>
            <person name="Guo Z."/>
            <person name="Lei P."/>
            <person name="Huang B."/>
        </authorList>
    </citation>
    <scope>NUCLEOTIDE SEQUENCE [LARGE SCALE GENOMIC DNA]</scope>
    <source>
        <strain evidence="6 7">M6</strain>
    </source>
</reference>
<evidence type="ECO:0000256" key="3">
    <source>
        <dbReference type="SAM" id="Phobius"/>
    </source>
</evidence>
<keyword evidence="3" id="KW-0472">Membrane</keyword>
<dbReference type="PROSITE" id="PS50240">
    <property type="entry name" value="TRYPSIN_DOM"/>
    <property type="match status" value="1"/>
</dbReference>
<dbReference type="SMART" id="SM00020">
    <property type="entry name" value="Tryp_SPc"/>
    <property type="match status" value="1"/>
</dbReference>
<dbReference type="InterPro" id="IPR018114">
    <property type="entry name" value="TRYPSIN_HIS"/>
</dbReference>
<evidence type="ECO:0000256" key="1">
    <source>
        <dbReference type="ARBA" id="ARBA00007664"/>
    </source>
</evidence>
<dbReference type="GO" id="GO:0004252">
    <property type="term" value="F:serine-type endopeptidase activity"/>
    <property type="evidence" value="ECO:0007669"/>
    <property type="project" value="InterPro"/>
</dbReference>
<dbReference type="PANTHER" id="PTHR24276:SF98">
    <property type="entry name" value="FI18310P1-RELATED"/>
    <property type="match status" value="1"/>
</dbReference>
<dbReference type="Proteomes" id="UP000515292">
    <property type="component" value="Chromosome"/>
</dbReference>
<dbReference type="AlphaFoldDB" id="A0A7G5ILX4"/>
<dbReference type="NCBIfam" id="NF035944">
    <property type="entry name" value="PEPxxWA-CTERM"/>
    <property type="match status" value="1"/>
</dbReference>
<dbReference type="SUPFAM" id="SSF50494">
    <property type="entry name" value="Trypsin-like serine proteases"/>
    <property type="match status" value="1"/>
</dbReference>
<feature type="signal peptide" evidence="4">
    <location>
        <begin position="1"/>
        <end position="23"/>
    </location>
</feature>